<gene>
    <name evidence="2" type="ORF">GCM10022242_38420</name>
</gene>
<dbReference type="Gene3D" id="3.60.15.10">
    <property type="entry name" value="Ribonuclease Z/Hydroxyacylglutathione hydrolase-like"/>
    <property type="match status" value="1"/>
</dbReference>
<name>A0ABP7J362_9ACTN</name>
<evidence type="ECO:0000313" key="3">
    <source>
        <dbReference type="Proteomes" id="UP001501821"/>
    </source>
</evidence>
<dbReference type="Proteomes" id="UP001501821">
    <property type="component" value="Unassembled WGS sequence"/>
</dbReference>
<dbReference type="EMBL" id="BAABAH010000019">
    <property type="protein sequence ID" value="GAA3833660.1"/>
    <property type="molecule type" value="Genomic_DNA"/>
</dbReference>
<comment type="caution">
    <text evidence="2">The sequence shown here is derived from an EMBL/GenBank/DDBJ whole genome shotgun (WGS) entry which is preliminary data.</text>
</comment>
<dbReference type="RefSeq" id="WP_344778545.1">
    <property type="nucleotide sequence ID" value="NZ_BAABAH010000019.1"/>
</dbReference>
<evidence type="ECO:0000313" key="2">
    <source>
        <dbReference type="EMBL" id="GAA3833660.1"/>
    </source>
</evidence>
<dbReference type="InterPro" id="IPR001279">
    <property type="entry name" value="Metallo-B-lactamas"/>
</dbReference>
<accession>A0ABP7J362</accession>
<proteinExistence type="predicted"/>
<dbReference type="Pfam" id="PF12706">
    <property type="entry name" value="Lactamase_B_2"/>
    <property type="match status" value="1"/>
</dbReference>
<protein>
    <submittedName>
        <fullName evidence="2">MBL fold metallo-hydrolase</fullName>
    </submittedName>
</protein>
<feature type="domain" description="Metallo-beta-lactamase" evidence="1">
    <location>
        <begin position="63"/>
        <end position="238"/>
    </location>
</feature>
<evidence type="ECO:0000259" key="1">
    <source>
        <dbReference type="Pfam" id="PF12706"/>
    </source>
</evidence>
<keyword evidence="3" id="KW-1185">Reference proteome</keyword>
<reference evidence="3" key="1">
    <citation type="journal article" date="2019" name="Int. J. Syst. Evol. Microbiol.">
        <title>The Global Catalogue of Microorganisms (GCM) 10K type strain sequencing project: providing services to taxonomists for standard genome sequencing and annotation.</title>
        <authorList>
            <consortium name="The Broad Institute Genomics Platform"/>
            <consortium name="The Broad Institute Genome Sequencing Center for Infectious Disease"/>
            <person name="Wu L."/>
            <person name="Ma J."/>
        </authorList>
    </citation>
    <scope>NUCLEOTIDE SEQUENCE [LARGE SCALE GENOMIC DNA]</scope>
    <source>
        <strain evidence="3">JCM 16953</strain>
    </source>
</reference>
<organism evidence="2 3">
    <name type="scientific">Nocardioides panacisoli</name>
    <dbReference type="NCBI Taxonomy" id="627624"/>
    <lineage>
        <taxon>Bacteria</taxon>
        <taxon>Bacillati</taxon>
        <taxon>Actinomycetota</taxon>
        <taxon>Actinomycetes</taxon>
        <taxon>Propionibacteriales</taxon>
        <taxon>Nocardioidaceae</taxon>
        <taxon>Nocardioides</taxon>
    </lineage>
</organism>
<dbReference type="CDD" id="cd07715">
    <property type="entry name" value="TaR3-like_MBL-fold"/>
    <property type="match status" value="1"/>
</dbReference>
<dbReference type="InterPro" id="IPR036866">
    <property type="entry name" value="RibonucZ/Hydroxyglut_hydro"/>
</dbReference>
<sequence length="282" mass="29618">MNLTLLGVRGSTAAPGADFVRYGGHTSCVAVSAPGEPPALVLDAGTGLRRLGTLLDGRPFRGDVVLTHLHWDHVQGLPFSGAVDHPESRVRLHVPVPDAGADPLEVLRRAMSPPHFPIGPDELLGEWEFVPLLPGPVALDDDRFAVSARRIRHKGGVAYGLRVAEPGGVQAAYLPDHLLLDGGTDGAAIADGVDLLLHDGQFVASEQLLATAYGHTTVPAALGYADHCRVGRVVLTHHHPDRTDAALDELAAAFPETPGGRPVAFAVQGTTLAVSPKRNVSQ</sequence>
<dbReference type="SUPFAM" id="SSF56281">
    <property type="entry name" value="Metallo-hydrolase/oxidoreductase"/>
    <property type="match status" value="1"/>
</dbReference>